<feature type="transmembrane region" description="Helical" evidence="7">
    <location>
        <begin position="174"/>
        <end position="193"/>
    </location>
</feature>
<feature type="transmembrane region" description="Helical" evidence="7">
    <location>
        <begin position="45"/>
        <end position="71"/>
    </location>
</feature>
<accession>A0A413IB65</accession>
<feature type="transmembrane region" description="Helical" evidence="7">
    <location>
        <begin position="151"/>
        <end position="168"/>
    </location>
</feature>
<feature type="transmembrane region" description="Helical" evidence="7">
    <location>
        <begin position="12"/>
        <end position="33"/>
    </location>
</feature>
<dbReference type="GO" id="GO:0009246">
    <property type="term" value="P:enterobacterial common antigen biosynthetic process"/>
    <property type="evidence" value="ECO:0007669"/>
    <property type="project" value="TreeGrafter"/>
</dbReference>
<dbReference type="EMBL" id="QSCO01000014">
    <property type="protein sequence ID" value="RGY06021.1"/>
    <property type="molecule type" value="Genomic_DNA"/>
</dbReference>
<dbReference type="PANTHER" id="PTHR40074">
    <property type="entry name" value="O-ACETYLTRANSFERASE WECH"/>
    <property type="match status" value="1"/>
</dbReference>
<feature type="transmembrane region" description="Helical" evidence="7">
    <location>
        <begin position="273"/>
        <end position="296"/>
    </location>
</feature>
<feature type="transmembrane region" description="Helical" evidence="7">
    <location>
        <begin position="91"/>
        <end position="111"/>
    </location>
</feature>
<evidence type="ECO:0000256" key="5">
    <source>
        <dbReference type="ARBA" id="ARBA00022989"/>
    </source>
</evidence>
<evidence type="ECO:0000256" key="6">
    <source>
        <dbReference type="ARBA" id="ARBA00023136"/>
    </source>
</evidence>
<feature type="transmembrane region" description="Helical" evidence="7">
    <location>
        <begin position="308"/>
        <end position="330"/>
    </location>
</feature>
<feature type="domain" description="Acyltransferase 3" evidence="8">
    <location>
        <begin position="11"/>
        <end position="327"/>
    </location>
</feature>
<feature type="transmembrane region" description="Helical" evidence="7">
    <location>
        <begin position="126"/>
        <end position="144"/>
    </location>
</feature>
<keyword evidence="4 7" id="KW-0812">Transmembrane</keyword>
<feature type="transmembrane region" description="Helical" evidence="7">
    <location>
        <begin position="238"/>
        <end position="261"/>
    </location>
</feature>
<dbReference type="AlphaFoldDB" id="A0A413IB65"/>
<dbReference type="OMA" id="INNFWIV"/>
<comment type="similarity">
    <text evidence="2">Belongs to the acyltransferase 3 family.</text>
</comment>
<name>A0A413IB65_9BACT</name>
<dbReference type="Proteomes" id="UP000284434">
    <property type="component" value="Unassembled WGS sequence"/>
</dbReference>
<keyword evidence="9" id="KW-0012">Acyltransferase</keyword>
<dbReference type="Pfam" id="PF01757">
    <property type="entry name" value="Acyl_transf_3"/>
    <property type="match status" value="1"/>
</dbReference>
<evidence type="ECO:0000256" key="1">
    <source>
        <dbReference type="ARBA" id="ARBA00004651"/>
    </source>
</evidence>
<evidence type="ECO:0000256" key="4">
    <source>
        <dbReference type="ARBA" id="ARBA00022692"/>
    </source>
</evidence>
<dbReference type="RefSeq" id="WP_013610487.1">
    <property type="nucleotide sequence ID" value="NZ_BAABYK010000001.1"/>
</dbReference>
<dbReference type="GeneID" id="61273386"/>
<evidence type="ECO:0000313" key="10">
    <source>
        <dbReference type="Proteomes" id="UP000284434"/>
    </source>
</evidence>
<dbReference type="PANTHER" id="PTHR40074:SF2">
    <property type="entry name" value="O-ACETYLTRANSFERASE WECH"/>
    <property type="match status" value="1"/>
</dbReference>
<organism evidence="9 10">
    <name type="scientific">Odoribacter splanchnicus</name>
    <dbReference type="NCBI Taxonomy" id="28118"/>
    <lineage>
        <taxon>Bacteria</taxon>
        <taxon>Pseudomonadati</taxon>
        <taxon>Bacteroidota</taxon>
        <taxon>Bacteroidia</taxon>
        <taxon>Bacteroidales</taxon>
        <taxon>Odoribacteraceae</taxon>
        <taxon>Odoribacter</taxon>
    </lineage>
</organism>
<proteinExistence type="inferred from homology"/>
<reference evidence="9 10" key="1">
    <citation type="submission" date="2018-08" db="EMBL/GenBank/DDBJ databases">
        <title>A genome reference for cultivated species of the human gut microbiota.</title>
        <authorList>
            <person name="Zou Y."/>
            <person name="Xue W."/>
            <person name="Luo G."/>
        </authorList>
    </citation>
    <scope>NUCLEOTIDE SEQUENCE [LARGE SCALE GENOMIC DNA]</scope>
    <source>
        <strain evidence="9 10">OF03-11</strain>
    </source>
</reference>
<evidence type="ECO:0000259" key="8">
    <source>
        <dbReference type="Pfam" id="PF01757"/>
    </source>
</evidence>
<evidence type="ECO:0000256" key="7">
    <source>
        <dbReference type="SAM" id="Phobius"/>
    </source>
</evidence>
<protein>
    <submittedName>
        <fullName evidence="9">Acyltransferase</fullName>
    </submittedName>
</protein>
<keyword evidence="5 7" id="KW-1133">Transmembrane helix</keyword>
<dbReference type="GO" id="GO:0005886">
    <property type="term" value="C:plasma membrane"/>
    <property type="evidence" value="ECO:0007669"/>
    <property type="project" value="UniProtKB-SubCell"/>
</dbReference>
<keyword evidence="6 7" id="KW-0472">Membrane</keyword>
<evidence type="ECO:0000256" key="3">
    <source>
        <dbReference type="ARBA" id="ARBA00022475"/>
    </source>
</evidence>
<keyword evidence="9" id="KW-0808">Transferase</keyword>
<dbReference type="InterPro" id="IPR002656">
    <property type="entry name" value="Acyl_transf_3_dom"/>
</dbReference>
<gene>
    <name evidence="9" type="ORF">DXA53_10650</name>
</gene>
<evidence type="ECO:0000256" key="2">
    <source>
        <dbReference type="ARBA" id="ARBA00007400"/>
    </source>
</evidence>
<sequence length="339" mass="39765">MNKKCFDDIVILRFIVILWLIIYHSTAFFVGAWKVPFVYEFGEATYIYVWVARGAYAIMLEMFTFISGFLFASQIKDYTFFSLLKKKCRRLIIPAIVWGIVYAFALNKVVFESGWQFFGELLNGVGHLWFLPMLFWCFIIGFVLFKYINNFWIVVLCSFILCVLSRYISVSFGGFFMAFKYLFYFVLGFYICFYRNVIFSNFLKWRWIILLIFISLFSFISYYEVLKQWSSFGASFNAAIRFGISSVYKFCGVISLFLLVNKILSKNGRLKSFFYQFSILSMGIYVFHQMIIDYLYNYTELPSEINIMLLPAIAGVIALGGSALLTWTLVKMKVNKILL</sequence>
<evidence type="ECO:0000313" key="9">
    <source>
        <dbReference type="EMBL" id="RGY06021.1"/>
    </source>
</evidence>
<feature type="transmembrane region" description="Helical" evidence="7">
    <location>
        <begin position="205"/>
        <end position="226"/>
    </location>
</feature>
<dbReference type="GO" id="GO:0016413">
    <property type="term" value="F:O-acetyltransferase activity"/>
    <property type="evidence" value="ECO:0007669"/>
    <property type="project" value="TreeGrafter"/>
</dbReference>
<comment type="caution">
    <text evidence="9">The sequence shown here is derived from an EMBL/GenBank/DDBJ whole genome shotgun (WGS) entry which is preliminary data.</text>
</comment>
<keyword evidence="3" id="KW-1003">Cell membrane</keyword>
<comment type="subcellular location">
    <subcellularLocation>
        <location evidence="1">Cell membrane</location>
        <topology evidence="1">Multi-pass membrane protein</topology>
    </subcellularLocation>
</comment>